<evidence type="ECO:0000313" key="7">
    <source>
        <dbReference type="Proteomes" id="UP000000238"/>
    </source>
</evidence>
<dbReference type="EMBL" id="CP000155">
    <property type="protein sequence ID" value="ABC30002.1"/>
    <property type="molecule type" value="Genomic_DNA"/>
</dbReference>
<accession>Q2SH72</accession>
<dbReference type="NCBIfam" id="TIGR02500">
    <property type="entry name" value="type_III_yscD"/>
    <property type="match status" value="1"/>
</dbReference>
<dbReference type="OrthoDB" id="5620712at2"/>
<dbReference type="InterPro" id="IPR053947">
    <property type="entry name" value="YscD_ppl__2nd"/>
</dbReference>
<dbReference type="Pfam" id="PF21934">
    <property type="entry name" value="Yop-YscD_ppl_3rd"/>
    <property type="match status" value="1"/>
</dbReference>
<sequence>MTSAQWMIKLLSGPHAGAEMRLENRAYRVGAADDCDIVLHDKLLPDLAFSLIVEFGVVRLQRDVESIALTHVGREIEDLEIAIEPYGVYSLGLLHFCFGPADAAWPDIPLPTLHHTAESNASNLPAATESEHSNDPVNKRQDSGRRGLSRRSKLMLPVFLCFIAGGVIFNSRFLDAGVIQPQASLDLAGIVAQDWRFEGLAVNPQTQSNGANKWLISGYVDTAAQAADLKQRLQALNAPFELDLRVMENVKRSTETLLQQFQLSHLAVSLGAQPGELVISGIETNLDNWLRQKELLLADIPGLTHIQDRVERPESRLNQLKQWLQEEGLDKEVLVNAQDGRLSITSDIRLEDSEAWRRVQRKFQERFGGTLDLSVIADARPTLAIRSVSLGAVPHLVLANGRRYGLGAHVSDGYFLEQVAKDAVVLRRGEELIKYRVGPGAAPSDP</sequence>
<proteinExistence type="predicted"/>
<dbReference type="InterPro" id="IPR032030">
    <property type="entry name" value="YscD_cytoplasmic_dom"/>
</dbReference>
<evidence type="ECO:0000259" key="3">
    <source>
        <dbReference type="Pfam" id="PF21934"/>
    </source>
</evidence>
<protein>
    <submittedName>
        <fullName evidence="6">Putative type III export protein YscD</fullName>
    </submittedName>
</protein>
<dbReference type="Proteomes" id="UP000000238">
    <property type="component" value="Chromosome"/>
</dbReference>
<feature type="compositionally biased region" description="Basic and acidic residues" evidence="1">
    <location>
        <begin position="129"/>
        <end position="145"/>
    </location>
</feature>
<feature type="domain" description="YscD-like Bon-like" evidence="3">
    <location>
        <begin position="316"/>
        <end position="374"/>
    </location>
</feature>
<evidence type="ECO:0000259" key="5">
    <source>
        <dbReference type="Pfam" id="PF23893"/>
    </source>
</evidence>
<evidence type="ECO:0000259" key="4">
    <source>
        <dbReference type="Pfam" id="PF21937"/>
    </source>
</evidence>
<feature type="domain" description="YscD-like Bon-like" evidence="4">
    <location>
        <begin position="247"/>
        <end position="312"/>
    </location>
</feature>
<dbReference type="Pfam" id="PF21937">
    <property type="entry name" value="Yop-YscD_ppl_2nd"/>
    <property type="match status" value="1"/>
</dbReference>
<dbReference type="Pfam" id="PF23893">
    <property type="entry name" value="Y4YQ_C"/>
    <property type="match status" value="1"/>
</dbReference>
<dbReference type="InterPro" id="IPR053946">
    <property type="entry name" value="YscD_ppl_3rd"/>
</dbReference>
<dbReference type="eggNOG" id="COG1716">
    <property type="taxonomic scope" value="Bacteria"/>
</dbReference>
<dbReference type="InterPro" id="IPR057770">
    <property type="entry name" value="YscD/Y4YQ_C"/>
</dbReference>
<organism evidence="6 7">
    <name type="scientific">Hahella chejuensis (strain KCTC 2396)</name>
    <dbReference type="NCBI Taxonomy" id="349521"/>
    <lineage>
        <taxon>Bacteria</taxon>
        <taxon>Pseudomonadati</taxon>
        <taxon>Pseudomonadota</taxon>
        <taxon>Gammaproteobacteria</taxon>
        <taxon>Oceanospirillales</taxon>
        <taxon>Hahellaceae</taxon>
        <taxon>Hahella</taxon>
    </lineage>
</organism>
<feature type="region of interest" description="Disordered" evidence="1">
    <location>
        <begin position="124"/>
        <end position="146"/>
    </location>
</feature>
<evidence type="ECO:0000256" key="1">
    <source>
        <dbReference type="SAM" id="MobiDB-lite"/>
    </source>
</evidence>
<keyword evidence="7" id="KW-1185">Reference proteome</keyword>
<evidence type="ECO:0000259" key="2">
    <source>
        <dbReference type="Pfam" id="PF16697"/>
    </source>
</evidence>
<feature type="domain" description="YscD/Y4YQ C-terminal" evidence="5">
    <location>
        <begin position="383"/>
        <end position="432"/>
    </location>
</feature>
<dbReference type="AlphaFoldDB" id="Q2SH72"/>
<dbReference type="Pfam" id="PF16697">
    <property type="entry name" value="Yop-YscD_cpl"/>
    <property type="match status" value="1"/>
</dbReference>
<feature type="domain" description="YscD cytoplasmic" evidence="2">
    <location>
        <begin position="9"/>
        <end position="101"/>
    </location>
</feature>
<gene>
    <name evidence="6" type="ordered locus">HCH_03242</name>
</gene>
<evidence type="ECO:0000313" key="6">
    <source>
        <dbReference type="EMBL" id="ABC30002.1"/>
    </source>
</evidence>
<reference evidence="6 7" key="1">
    <citation type="journal article" date="2005" name="Nucleic Acids Res.">
        <title>Genomic blueprint of Hahella chejuensis, a marine microbe producing an algicidal agent.</title>
        <authorList>
            <person name="Jeong H."/>
            <person name="Yim J.H."/>
            <person name="Lee C."/>
            <person name="Choi S.-H."/>
            <person name="Park Y.K."/>
            <person name="Yoon S.H."/>
            <person name="Hur C.-G."/>
            <person name="Kang H.-Y."/>
            <person name="Kim D."/>
            <person name="Lee H.H."/>
            <person name="Park K.H."/>
            <person name="Park S.-H."/>
            <person name="Park H.-S."/>
            <person name="Lee H.K."/>
            <person name="Oh T.K."/>
            <person name="Kim J.F."/>
        </authorList>
    </citation>
    <scope>NUCLEOTIDE SEQUENCE [LARGE SCALE GENOMIC DNA]</scope>
    <source>
        <strain evidence="6 7">KCTC 2396</strain>
    </source>
</reference>
<dbReference type="HOGENOM" id="CLU_634405_0_0_6"/>
<dbReference type="KEGG" id="hch:HCH_03242"/>
<dbReference type="STRING" id="349521.HCH_03242"/>
<dbReference type="Gene3D" id="2.60.200.20">
    <property type="match status" value="1"/>
</dbReference>
<dbReference type="InterPro" id="IPR012843">
    <property type="entry name" value="YscD"/>
</dbReference>
<dbReference type="RefSeq" id="WP_011397071.1">
    <property type="nucleotide sequence ID" value="NC_007645.1"/>
</dbReference>
<name>Q2SH72_HAHCH</name>